<dbReference type="InterPro" id="IPR039653">
    <property type="entry name" value="Prenyltransferase"/>
</dbReference>
<sequence length="334" mass="37263">MTCNCQINPVSSNNKAMINTTYQIIRTIRPRQWLKNLSVFAAAVFSGNVLVPSVFTMGVKAFIAFCFISSGVYLVNDIIDAPKDRLHPIKKNRPIASGKLSPVLAWLVASAFIFGSIFFSITNIGTYFTVALIAYILMQLFYSLWIRNVIILDSLIVATGFVIRVFAGGFATSNSLSSWLILTTIGLSLLLAFGKRRSEKTILRRHAIPTEADEEKTTRKTLKHYPDSLLDSMISMSASFTIISYALFAFQTSSDKVSQTLKSILPSILSSPKWMMVTIPFIIYGVARYLYVIYEKEEGESPERVLLNDMPLLLTVVMWGGVVMSIIYMIPALT</sequence>
<organism evidence="6 7">
    <name type="scientific">candidate division WWE3 bacterium RIFCSPHIGHO2_02_FULL_38_14</name>
    <dbReference type="NCBI Taxonomy" id="1802620"/>
    <lineage>
        <taxon>Bacteria</taxon>
        <taxon>Katanobacteria</taxon>
    </lineage>
</organism>
<feature type="transmembrane region" description="Helical" evidence="5">
    <location>
        <begin position="229"/>
        <end position="251"/>
    </location>
</feature>
<dbReference type="Pfam" id="PF01040">
    <property type="entry name" value="UbiA"/>
    <property type="match status" value="1"/>
</dbReference>
<feature type="transmembrane region" description="Helical" evidence="5">
    <location>
        <begin position="100"/>
        <end position="118"/>
    </location>
</feature>
<name>A0A1F4V9V4_UNCKA</name>
<feature type="transmembrane region" description="Helical" evidence="5">
    <location>
        <begin position="271"/>
        <end position="291"/>
    </location>
</feature>
<evidence type="ECO:0000256" key="4">
    <source>
        <dbReference type="ARBA" id="ARBA00023136"/>
    </source>
</evidence>
<dbReference type="GO" id="GO:0009247">
    <property type="term" value="P:glycolipid biosynthetic process"/>
    <property type="evidence" value="ECO:0007669"/>
    <property type="project" value="TreeGrafter"/>
</dbReference>
<dbReference type="Gene3D" id="1.10.357.140">
    <property type="entry name" value="UbiA prenyltransferase"/>
    <property type="match status" value="1"/>
</dbReference>
<keyword evidence="2 5" id="KW-0812">Transmembrane</keyword>
<dbReference type="InterPro" id="IPR000537">
    <property type="entry name" value="UbiA_prenyltransferase"/>
</dbReference>
<comment type="subcellular location">
    <subcellularLocation>
        <location evidence="1">Membrane</location>
        <topology evidence="1">Multi-pass membrane protein</topology>
    </subcellularLocation>
</comment>
<dbReference type="AlphaFoldDB" id="A0A1F4V9V4"/>
<comment type="caution">
    <text evidence="6">The sequence shown here is derived from an EMBL/GenBank/DDBJ whole genome shotgun (WGS) entry which is preliminary data.</text>
</comment>
<dbReference type="PANTHER" id="PTHR11048:SF5">
    <property type="entry name" value="DECAPRENYL-PHOSPHATE PHOSPHORIBOSYLTRANSFERASE"/>
    <property type="match status" value="1"/>
</dbReference>
<dbReference type="PANTHER" id="PTHR11048">
    <property type="entry name" value="PRENYLTRANSFERASES"/>
    <property type="match status" value="1"/>
</dbReference>
<dbReference type="EMBL" id="MEVD01000007">
    <property type="protein sequence ID" value="OGC53919.1"/>
    <property type="molecule type" value="Genomic_DNA"/>
</dbReference>
<dbReference type="GO" id="GO:0005886">
    <property type="term" value="C:plasma membrane"/>
    <property type="evidence" value="ECO:0007669"/>
    <property type="project" value="TreeGrafter"/>
</dbReference>
<evidence type="ECO:0008006" key="8">
    <source>
        <dbReference type="Google" id="ProtNLM"/>
    </source>
</evidence>
<keyword evidence="4 5" id="KW-0472">Membrane</keyword>
<feature type="transmembrane region" description="Helical" evidence="5">
    <location>
        <begin position="61"/>
        <end position="79"/>
    </location>
</feature>
<dbReference type="CDD" id="cd13963">
    <property type="entry name" value="PT_UbiA_2"/>
    <property type="match status" value="1"/>
</dbReference>
<gene>
    <name evidence="6" type="ORF">A3D91_03990</name>
</gene>
<feature type="transmembrane region" description="Helical" evidence="5">
    <location>
        <begin position="124"/>
        <end position="142"/>
    </location>
</feature>
<dbReference type="InterPro" id="IPR044878">
    <property type="entry name" value="UbiA_sf"/>
</dbReference>
<evidence type="ECO:0000313" key="7">
    <source>
        <dbReference type="Proteomes" id="UP000178127"/>
    </source>
</evidence>
<proteinExistence type="predicted"/>
<protein>
    <recommendedName>
        <fullName evidence="8">Phosphoribose diphosphate--decaprenyl-phosphate phosphoribosyltransferase</fullName>
    </recommendedName>
</protein>
<dbReference type="Proteomes" id="UP000178127">
    <property type="component" value="Unassembled WGS sequence"/>
</dbReference>
<dbReference type="NCBIfam" id="NF008978">
    <property type="entry name" value="PRK12324.1-4"/>
    <property type="match status" value="1"/>
</dbReference>
<evidence type="ECO:0000256" key="2">
    <source>
        <dbReference type="ARBA" id="ARBA00022692"/>
    </source>
</evidence>
<reference evidence="6 7" key="1">
    <citation type="journal article" date="2016" name="Nat. Commun.">
        <title>Thousands of microbial genomes shed light on interconnected biogeochemical processes in an aquifer system.</title>
        <authorList>
            <person name="Anantharaman K."/>
            <person name="Brown C.T."/>
            <person name="Hug L.A."/>
            <person name="Sharon I."/>
            <person name="Castelle C.J."/>
            <person name="Probst A.J."/>
            <person name="Thomas B.C."/>
            <person name="Singh A."/>
            <person name="Wilkins M.J."/>
            <person name="Karaoz U."/>
            <person name="Brodie E.L."/>
            <person name="Williams K.H."/>
            <person name="Hubbard S.S."/>
            <person name="Banfield J.F."/>
        </authorList>
    </citation>
    <scope>NUCLEOTIDE SEQUENCE [LARGE SCALE GENOMIC DNA]</scope>
</reference>
<keyword evidence="3 5" id="KW-1133">Transmembrane helix</keyword>
<evidence type="ECO:0000256" key="3">
    <source>
        <dbReference type="ARBA" id="ARBA00022989"/>
    </source>
</evidence>
<feature type="transmembrane region" description="Helical" evidence="5">
    <location>
        <begin position="312"/>
        <end position="330"/>
    </location>
</feature>
<feature type="transmembrane region" description="Helical" evidence="5">
    <location>
        <begin position="176"/>
        <end position="194"/>
    </location>
</feature>
<evidence type="ECO:0000256" key="5">
    <source>
        <dbReference type="SAM" id="Phobius"/>
    </source>
</evidence>
<dbReference type="STRING" id="1802620.A3D91_03990"/>
<feature type="transmembrane region" description="Helical" evidence="5">
    <location>
        <begin position="33"/>
        <end position="55"/>
    </location>
</feature>
<feature type="transmembrane region" description="Helical" evidence="5">
    <location>
        <begin position="149"/>
        <end position="170"/>
    </location>
</feature>
<evidence type="ECO:0000256" key="1">
    <source>
        <dbReference type="ARBA" id="ARBA00004141"/>
    </source>
</evidence>
<accession>A0A1F4V9V4</accession>
<evidence type="ECO:0000313" key="6">
    <source>
        <dbReference type="EMBL" id="OGC53919.1"/>
    </source>
</evidence>
<dbReference type="GO" id="GO:0016765">
    <property type="term" value="F:transferase activity, transferring alkyl or aryl (other than methyl) groups"/>
    <property type="evidence" value="ECO:0007669"/>
    <property type="project" value="InterPro"/>
</dbReference>